<gene>
    <name evidence="2" type="ORF">M427DRAFT_136744</name>
</gene>
<name>A0A139A8Y3_GONPJ</name>
<feature type="compositionally biased region" description="Low complexity" evidence="1">
    <location>
        <begin position="192"/>
        <end position="211"/>
    </location>
</feature>
<feature type="region of interest" description="Disordered" evidence="1">
    <location>
        <begin position="142"/>
        <end position="248"/>
    </location>
</feature>
<protein>
    <submittedName>
        <fullName evidence="2">Uncharacterized protein</fullName>
    </submittedName>
</protein>
<dbReference type="EMBL" id="KQ965781">
    <property type="protein sequence ID" value="KXS13139.1"/>
    <property type="molecule type" value="Genomic_DNA"/>
</dbReference>
<dbReference type="AlphaFoldDB" id="A0A139A8Y3"/>
<organism evidence="2 3">
    <name type="scientific">Gonapodya prolifera (strain JEL478)</name>
    <name type="common">Monoblepharis prolifera</name>
    <dbReference type="NCBI Taxonomy" id="1344416"/>
    <lineage>
        <taxon>Eukaryota</taxon>
        <taxon>Fungi</taxon>
        <taxon>Fungi incertae sedis</taxon>
        <taxon>Chytridiomycota</taxon>
        <taxon>Chytridiomycota incertae sedis</taxon>
        <taxon>Monoblepharidomycetes</taxon>
        <taxon>Monoblepharidales</taxon>
        <taxon>Gonapodyaceae</taxon>
        <taxon>Gonapodya</taxon>
    </lineage>
</organism>
<feature type="region of interest" description="Disordered" evidence="1">
    <location>
        <begin position="1"/>
        <end position="70"/>
    </location>
</feature>
<sequence>MPMSPIRAAGPDAHSKAAGVASPMRPVSANSAGAKSPLQKAPLTAPAPVSAAKKPENTGMAKSTAVHAAYPPPPNISGVIESKMDRINARRVVGELISRRAMRVENYARLDAVNAAKKVRVDQWAHANKKLEGVLKRKLGEFKAGGPVPAPVKRARDEEDGDSHSAKRLRKEESIPQPVVVPESSAKSAGGSPARKTPTAASPSSAVSDATSGRKSARKASAKAQEAMKDHAGGEDEDEGPAKKRARK</sequence>
<dbReference type="OrthoDB" id="10547355at2759"/>
<evidence type="ECO:0000256" key="1">
    <source>
        <dbReference type="SAM" id="MobiDB-lite"/>
    </source>
</evidence>
<evidence type="ECO:0000313" key="2">
    <source>
        <dbReference type="EMBL" id="KXS13139.1"/>
    </source>
</evidence>
<accession>A0A139A8Y3</accession>
<feature type="compositionally biased region" description="Basic and acidic residues" evidence="1">
    <location>
        <begin position="154"/>
        <end position="174"/>
    </location>
</feature>
<reference evidence="2 3" key="1">
    <citation type="journal article" date="2015" name="Genome Biol. Evol.">
        <title>Phylogenomic analyses indicate that early fungi evolved digesting cell walls of algal ancestors of land plants.</title>
        <authorList>
            <person name="Chang Y."/>
            <person name="Wang S."/>
            <person name="Sekimoto S."/>
            <person name="Aerts A.L."/>
            <person name="Choi C."/>
            <person name="Clum A."/>
            <person name="LaButti K.M."/>
            <person name="Lindquist E.A."/>
            <person name="Yee Ngan C."/>
            <person name="Ohm R.A."/>
            <person name="Salamov A.A."/>
            <person name="Grigoriev I.V."/>
            <person name="Spatafora J.W."/>
            <person name="Berbee M.L."/>
        </authorList>
    </citation>
    <scope>NUCLEOTIDE SEQUENCE [LARGE SCALE GENOMIC DNA]</scope>
    <source>
        <strain evidence="2 3">JEL478</strain>
    </source>
</reference>
<proteinExistence type="predicted"/>
<keyword evidence="3" id="KW-1185">Reference proteome</keyword>
<dbReference type="Proteomes" id="UP000070544">
    <property type="component" value="Unassembled WGS sequence"/>
</dbReference>
<evidence type="ECO:0000313" key="3">
    <source>
        <dbReference type="Proteomes" id="UP000070544"/>
    </source>
</evidence>